<reference evidence="16 17" key="1">
    <citation type="submission" date="2007-07" db="EMBL/GenBank/DDBJ databases">
        <title>Complete sequence of chromosome of Xanthobacter autotrophicus Py2.</title>
        <authorList>
            <consortium name="US DOE Joint Genome Institute"/>
            <person name="Copeland A."/>
            <person name="Lucas S."/>
            <person name="Lapidus A."/>
            <person name="Barry K."/>
            <person name="Glavina del Rio T."/>
            <person name="Hammon N."/>
            <person name="Israni S."/>
            <person name="Dalin E."/>
            <person name="Tice H."/>
            <person name="Pitluck S."/>
            <person name="Sims D."/>
            <person name="Brettin T."/>
            <person name="Bruce D."/>
            <person name="Detter J.C."/>
            <person name="Han C."/>
            <person name="Tapia R."/>
            <person name="Brainard J."/>
            <person name="Schmutz J."/>
            <person name="Larimer F."/>
            <person name="Land M."/>
            <person name="Hauser L."/>
            <person name="Kyrpides N."/>
            <person name="Kim E."/>
            <person name="Ensigns S.A."/>
            <person name="Richardson P."/>
        </authorList>
    </citation>
    <scope>NUCLEOTIDE SEQUENCE [LARGE SCALE GENOMIC DNA]</scope>
    <source>
        <strain evidence="17">ATCC BAA-1158 / Py2</strain>
    </source>
</reference>
<gene>
    <name evidence="13" type="primary">dapB</name>
    <name evidence="16" type="ordered locus">Xaut_0359</name>
</gene>
<dbReference type="SUPFAM" id="SSF51735">
    <property type="entry name" value="NAD(P)-binding Rossmann-fold domains"/>
    <property type="match status" value="1"/>
</dbReference>
<dbReference type="InterPro" id="IPR022664">
    <property type="entry name" value="DapB_N_CS"/>
</dbReference>
<evidence type="ECO:0000256" key="8">
    <source>
        <dbReference type="ARBA" id="ARBA00023154"/>
    </source>
</evidence>
<feature type="binding site" evidence="13">
    <location>
        <begin position="39"/>
        <end position="44"/>
    </location>
    <ligand>
        <name>NAD(+)</name>
        <dbReference type="ChEBI" id="CHEBI:57540"/>
    </ligand>
</feature>
<feature type="active site" description="Proton donor/acceptor" evidence="13">
    <location>
        <position position="186"/>
    </location>
</feature>
<keyword evidence="3 13" id="KW-0028">Amino-acid biosynthesis</keyword>
<evidence type="ECO:0000256" key="4">
    <source>
        <dbReference type="ARBA" id="ARBA00022857"/>
    </source>
</evidence>
<dbReference type="Gene3D" id="3.30.360.10">
    <property type="entry name" value="Dihydrodipicolinate Reductase, domain 2"/>
    <property type="match status" value="1"/>
</dbReference>
<dbReference type="InterPro" id="IPR023940">
    <property type="entry name" value="DHDPR_bac"/>
</dbReference>
<dbReference type="eggNOG" id="COG0289">
    <property type="taxonomic scope" value="Bacteria"/>
</dbReference>
<dbReference type="Gene3D" id="3.40.50.720">
    <property type="entry name" value="NAD(P)-binding Rossmann-like Domain"/>
    <property type="match status" value="1"/>
</dbReference>
<dbReference type="PANTHER" id="PTHR20836">
    <property type="entry name" value="DIHYDRODIPICOLINATE REDUCTASE"/>
    <property type="match status" value="1"/>
</dbReference>
<comment type="similarity">
    <text evidence="1 13">Belongs to the DapB family.</text>
</comment>
<evidence type="ECO:0000256" key="1">
    <source>
        <dbReference type="ARBA" id="ARBA00006642"/>
    </source>
</evidence>
<organism evidence="16 17">
    <name type="scientific">Xanthobacter autotrophicus (strain ATCC BAA-1158 / Py2)</name>
    <dbReference type="NCBI Taxonomy" id="78245"/>
    <lineage>
        <taxon>Bacteria</taxon>
        <taxon>Pseudomonadati</taxon>
        <taxon>Pseudomonadota</taxon>
        <taxon>Alphaproteobacteria</taxon>
        <taxon>Hyphomicrobiales</taxon>
        <taxon>Xanthobacteraceae</taxon>
        <taxon>Xanthobacter</taxon>
    </lineage>
</organism>
<dbReference type="Pfam" id="PF05173">
    <property type="entry name" value="DapB_C"/>
    <property type="match status" value="1"/>
</dbReference>
<dbReference type="GO" id="GO:0005829">
    <property type="term" value="C:cytosol"/>
    <property type="evidence" value="ECO:0007669"/>
    <property type="project" value="TreeGrafter"/>
</dbReference>
<comment type="catalytic activity">
    <reaction evidence="12 13">
        <text>(S)-2,3,4,5-tetrahydrodipicolinate + NAD(+) + H2O = (2S,4S)-4-hydroxy-2,3,4,5-tetrahydrodipicolinate + NADH + H(+)</text>
        <dbReference type="Rhea" id="RHEA:35323"/>
        <dbReference type="ChEBI" id="CHEBI:15377"/>
        <dbReference type="ChEBI" id="CHEBI:15378"/>
        <dbReference type="ChEBI" id="CHEBI:16845"/>
        <dbReference type="ChEBI" id="CHEBI:57540"/>
        <dbReference type="ChEBI" id="CHEBI:57945"/>
        <dbReference type="ChEBI" id="CHEBI:67139"/>
        <dbReference type="EC" id="1.17.1.8"/>
    </reaction>
</comment>
<dbReference type="KEGG" id="xau:Xaut_0359"/>
<feature type="binding site" evidence="13">
    <location>
        <begin position="129"/>
        <end position="131"/>
    </location>
    <ligand>
        <name>NAD(+)</name>
        <dbReference type="ChEBI" id="CHEBI:57540"/>
    </ligand>
</feature>
<dbReference type="GO" id="GO:0019877">
    <property type="term" value="P:diaminopimelate biosynthetic process"/>
    <property type="evidence" value="ECO:0007669"/>
    <property type="project" value="UniProtKB-UniRule"/>
</dbReference>
<accession>A7IC74</accession>
<feature type="active site" description="Proton donor" evidence="13">
    <location>
        <position position="190"/>
    </location>
</feature>
<comment type="pathway">
    <text evidence="9 13">Amino-acid biosynthesis; L-lysine biosynthesis via DAP pathway; (S)-tetrahydrodipicolinate from L-aspartate: step 4/4.</text>
</comment>
<comment type="subunit">
    <text evidence="13">Homotetramer.</text>
</comment>
<evidence type="ECO:0000313" key="16">
    <source>
        <dbReference type="EMBL" id="ABS65617.1"/>
    </source>
</evidence>
<evidence type="ECO:0000313" key="17">
    <source>
        <dbReference type="Proteomes" id="UP000002417"/>
    </source>
</evidence>
<evidence type="ECO:0000259" key="15">
    <source>
        <dbReference type="Pfam" id="PF05173"/>
    </source>
</evidence>
<dbReference type="STRING" id="78245.Xaut_0359"/>
<evidence type="ECO:0000256" key="6">
    <source>
        <dbReference type="ARBA" id="ARBA00023002"/>
    </source>
</evidence>
<keyword evidence="4 13" id="KW-0521">NADP</keyword>
<dbReference type="NCBIfam" id="TIGR00036">
    <property type="entry name" value="dapB"/>
    <property type="match status" value="1"/>
</dbReference>
<dbReference type="InterPro" id="IPR022663">
    <property type="entry name" value="DapB_C"/>
</dbReference>
<dbReference type="EC" id="1.17.1.8" evidence="10 13"/>
<dbReference type="PROSITE" id="PS01298">
    <property type="entry name" value="DAPB"/>
    <property type="match status" value="1"/>
</dbReference>
<dbReference type="GO" id="GO:0009089">
    <property type="term" value="P:lysine biosynthetic process via diaminopimelate"/>
    <property type="evidence" value="ECO:0007669"/>
    <property type="project" value="UniProtKB-UniRule"/>
</dbReference>
<dbReference type="EMBL" id="CP000781">
    <property type="protein sequence ID" value="ABS65617.1"/>
    <property type="molecule type" value="Genomic_DNA"/>
</dbReference>
<evidence type="ECO:0000256" key="13">
    <source>
        <dbReference type="HAMAP-Rule" id="MF_00102"/>
    </source>
</evidence>
<feature type="binding site" evidence="13">
    <location>
        <position position="187"/>
    </location>
    <ligand>
        <name>(S)-2,3,4,5-tetrahydrodipicolinate</name>
        <dbReference type="ChEBI" id="CHEBI:16845"/>
    </ligand>
</feature>
<feature type="domain" description="Dihydrodipicolinate reductase C-terminal" evidence="15">
    <location>
        <begin position="159"/>
        <end position="295"/>
    </location>
</feature>
<dbReference type="PhylomeDB" id="A7IC74"/>
<comment type="subcellular location">
    <subcellularLocation>
        <location evidence="13">Cytoplasm</location>
    </subcellularLocation>
</comment>
<keyword evidence="5 13" id="KW-0220">Diaminopimelate biosynthesis</keyword>
<dbReference type="GO" id="GO:0016726">
    <property type="term" value="F:oxidoreductase activity, acting on CH or CH2 groups, NAD or NADP as acceptor"/>
    <property type="evidence" value="ECO:0007669"/>
    <property type="project" value="UniProtKB-UniRule"/>
</dbReference>
<keyword evidence="6 13" id="KW-0560">Oxidoreductase</keyword>
<keyword evidence="7 13" id="KW-0520">NAD</keyword>
<evidence type="ECO:0000256" key="3">
    <source>
        <dbReference type="ARBA" id="ARBA00022605"/>
    </source>
</evidence>
<name>A7IC74_XANP2</name>
<feature type="binding site" evidence="13">
    <location>
        <begin position="153"/>
        <end position="156"/>
    </location>
    <ligand>
        <name>NAD(+)</name>
        <dbReference type="ChEBI" id="CHEBI:57540"/>
    </ligand>
</feature>
<evidence type="ECO:0000256" key="12">
    <source>
        <dbReference type="ARBA" id="ARBA00049396"/>
    </source>
</evidence>
<dbReference type="GO" id="GO:0008839">
    <property type="term" value="F:4-hydroxy-tetrahydrodipicolinate reductase"/>
    <property type="evidence" value="ECO:0007669"/>
    <property type="project" value="UniProtKB-UniRule"/>
</dbReference>
<dbReference type="PANTHER" id="PTHR20836:SF0">
    <property type="entry name" value="4-HYDROXY-TETRAHYDRODIPICOLINATE REDUCTASE 1, CHLOROPLASTIC-RELATED"/>
    <property type="match status" value="1"/>
</dbReference>
<dbReference type="CDD" id="cd02274">
    <property type="entry name" value="DHDPR_N"/>
    <property type="match status" value="1"/>
</dbReference>
<dbReference type="SUPFAM" id="SSF55347">
    <property type="entry name" value="Glyceraldehyde-3-phosphate dehydrogenase-like, C-terminal domain"/>
    <property type="match status" value="1"/>
</dbReference>
<evidence type="ECO:0000256" key="9">
    <source>
        <dbReference type="ARBA" id="ARBA00037922"/>
    </source>
</evidence>
<dbReference type="InterPro" id="IPR036291">
    <property type="entry name" value="NAD(P)-bd_dom_sf"/>
</dbReference>
<comment type="catalytic activity">
    <reaction evidence="11 13">
        <text>(S)-2,3,4,5-tetrahydrodipicolinate + NADP(+) + H2O = (2S,4S)-4-hydroxy-2,3,4,5-tetrahydrodipicolinate + NADPH + H(+)</text>
        <dbReference type="Rhea" id="RHEA:35331"/>
        <dbReference type="ChEBI" id="CHEBI:15377"/>
        <dbReference type="ChEBI" id="CHEBI:15378"/>
        <dbReference type="ChEBI" id="CHEBI:16845"/>
        <dbReference type="ChEBI" id="CHEBI:57783"/>
        <dbReference type="ChEBI" id="CHEBI:58349"/>
        <dbReference type="ChEBI" id="CHEBI:67139"/>
        <dbReference type="EC" id="1.17.1.8"/>
    </reaction>
</comment>
<dbReference type="Pfam" id="PF01113">
    <property type="entry name" value="DapB_N"/>
    <property type="match status" value="1"/>
</dbReference>
<dbReference type="HAMAP" id="MF_00102">
    <property type="entry name" value="DapB"/>
    <property type="match status" value="1"/>
</dbReference>
<dbReference type="UniPathway" id="UPA00034">
    <property type="reaction ID" value="UER00018"/>
</dbReference>
<comment type="function">
    <text evidence="13">Catalyzes the conversion of 4-hydroxy-tetrahydrodipicolinate (HTPA) to tetrahydrodipicolinate.</text>
</comment>
<evidence type="ECO:0000256" key="2">
    <source>
        <dbReference type="ARBA" id="ARBA00022490"/>
    </source>
</evidence>
<dbReference type="FunFam" id="3.30.360.10:FF:000004">
    <property type="entry name" value="4-hydroxy-tetrahydrodipicolinate reductase"/>
    <property type="match status" value="1"/>
</dbReference>
<dbReference type="AlphaFoldDB" id="A7IC74"/>
<dbReference type="InterPro" id="IPR000846">
    <property type="entry name" value="DapB_N"/>
</dbReference>
<dbReference type="PIRSF" id="PIRSF000161">
    <property type="entry name" value="DHPR"/>
    <property type="match status" value="1"/>
</dbReference>
<comment type="caution">
    <text evidence="13">Was originally thought to be a dihydrodipicolinate reductase (DHDPR), catalyzing the conversion of dihydrodipicolinate to tetrahydrodipicolinate. However, it was shown in E.coli that the substrate of the enzymatic reaction is not dihydrodipicolinate (DHDP) but in fact (2S,4S)-4-hydroxy-2,3,4,5-tetrahydrodipicolinic acid (HTPA), the product released by the DapA-catalyzed reaction.</text>
</comment>
<evidence type="ECO:0000256" key="10">
    <source>
        <dbReference type="ARBA" id="ARBA00038983"/>
    </source>
</evidence>
<keyword evidence="8 13" id="KW-0457">Lysine biosynthesis</keyword>
<evidence type="ECO:0000256" key="11">
    <source>
        <dbReference type="ARBA" id="ARBA00049080"/>
    </source>
</evidence>
<protein>
    <recommendedName>
        <fullName evidence="10 13">4-hydroxy-tetrahydrodipicolinate reductase</fullName>
        <shortName evidence="13">HTPA reductase</shortName>
        <ecNumber evidence="10 13">1.17.1.8</ecNumber>
    </recommendedName>
</protein>
<dbReference type="HOGENOM" id="CLU_047479_2_1_5"/>
<feature type="binding site" evidence="13">
    <location>
        <position position="83"/>
    </location>
    <ligand>
        <name>NADP(+)</name>
        <dbReference type="ChEBI" id="CHEBI:58349"/>
    </ligand>
</feature>
<evidence type="ECO:0000256" key="5">
    <source>
        <dbReference type="ARBA" id="ARBA00022915"/>
    </source>
</evidence>
<dbReference type="Proteomes" id="UP000002417">
    <property type="component" value="Chromosome"/>
</dbReference>
<dbReference type="GO" id="GO:0050661">
    <property type="term" value="F:NADP binding"/>
    <property type="evidence" value="ECO:0007669"/>
    <property type="project" value="UniProtKB-UniRule"/>
</dbReference>
<evidence type="ECO:0000256" key="7">
    <source>
        <dbReference type="ARBA" id="ARBA00023027"/>
    </source>
</evidence>
<dbReference type="GO" id="GO:0051287">
    <property type="term" value="F:NAD binding"/>
    <property type="evidence" value="ECO:0007669"/>
    <property type="project" value="UniProtKB-UniRule"/>
</dbReference>
<feature type="binding site" evidence="13">
    <location>
        <position position="65"/>
    </location>
    <ligand>
        <name>NAD(+)</name>
        <dbReference type="ChEBI" id="CHEBI:57540"/>
    </ligand>
</feature>
<keyword evidence="17" id="KW-1185">Reference proteome</keyword>
<keyword evidence="2 13" id="KW-0963">Cytoplasm</keyword>
<feature type="domain" description="Dihydrodipicolinate reductase N-terminal" evidence="14">
    <location>
        <begin position="34"/>
        <end position="156"/>
    </location>
</feature>
<feature type="binding site" evidence="13">
    <location>
        <begin position="196"/>
        <end position="197"/>
    </location>
    <ligand>
        <name>(S)-2,3,4,5-tetrahydrodipicolinate</name>
        <dbReference type="ChEBI" id="CHEBI:16845"/>
    </ligand>
</feature>
<evidence type="ECO:0000259" key="14">
    <source>
        <dbReference type="Pfam" id="PF01113"/>
    </source>
</evidence>
<sequence>MGPFSPGQCHRLCRGAVKRRPATRRTRKIVSQLRIVISGAGGRMGRALIKAISETEGLALVGALEYSGSSFLGEDAGAMSGLKPNGVTVESDAAPTLNGADVVVDFSTPSASVRLAETLAGAGIAHVIGTTGFSNEDNAAIAAAARRTPIMKSGNMSLGVNLLAALTRRVAATLDDSFDIEIVEMHHNKKVDAPSGTALLLGEAAAQGRGRHLDECSERGRDGVTGARKPGAIGFASLRGGSVVGEHMVIFAGQAERIELVHKAEDRMIFARGALTAARWLKGREPGLYSMADVLGLGDF</sequence>
<proteinExistence type="inferred from homology"/>